<evidence type="ECO:0000313" key="2">
    <source>
        <dbReference type="EMBL" id="SMR90987.1"/>
    </source>
</evidence>
<protein>
    <submittedName>
        <fullName evidence="2">Uncharacterized protein</fullName>
    </submittedName>
</protein>
<keyword evidence="3" id="KW-1185">Reference proteome</keyword>
<feature type="signal peptide" evidence="1">
    <location>
        <begin position="1"/>
        <end position="23"/>
    </location>
</feature>
<organism evidence="2 3">
    <name type="scientific">Caldicellulosiruptor bescii</name>
    <name type="common">Anaerocellum thermophilum</name>
    <dbReference type="NCBI Taxonomy" id="31899"/>
    <lineage>
        <taxon>Bacteria</taxon>
        <taxon>Bacillati</taxon>
        <taxon>Bacillota</taxon>
        <taxon>Bacillota incertae sedis</taxon>
        <taxon>Caldicellulosiruptorales</taxon>
        <taxon>Caldicellulosiruptoraceae</taxon>
        <taxon>Caldicellulosiruptor</taxon>
    </lineage>
</organism>
<dbReference type="RefSeq" id="WP_015906709.1">
    <property type="nucleotide sequence ID" value="NZ_FUZJ01000001.1"/>
</dbReference>
<feature type="chain" id="PRO_5045070219" evidence="1">
    <location>
        <begin position="24"/>
        <end position="212"/>
    </location>
</feature>
<dbReference type="GeneID" id="31771441"/>
<dbReference type="Proteomes" id="UP000196803">
    <property type="component" value="Unassembled WGS sequence"/>
</dbReference>
<sequence>MFKKALSILLIFACVLSFSVVFADEVQPDVGSSATSALIQAGQTVNSSVYNDLTKYNYIPIPIMIPQVEVFIDKIKTVSFQDPWIPAGGHVNVSNKPMIYTFTISRTFSIENDSDISFDWKQISAKFGIKVSGTVEIKKEIKVDIKPNEQIFIDIAPIGKNHYFKITKVYKKFIYSLPNTSECNGNWIIEKVEQGTAWIKEPQDFITRTRSN</sequence>
<dbReference type="EMBL" id="FXXC01000001">
    <property type="protein sequence ID" value="SMR90987.1"/>
    <property type="molecule type" value="Genomic_DNA"/>
</dbReference>
<comment type="caution">
    <text evidence="2">The sequence shown here is derived from an EMBL/GenBank/DDBJ whole genome shotgun (WGS) entry which is preliminary data.</text>
</comment>
<proteinExistence type="predicted"/>
<evidence type="ECO:0000313" key="3">
    <source>
        <dbReference type="Proteomes" id="UP000196803"/>
    </source>
</evidence>
<keyword evidence="1" id="KW-0732">Signal</keyword>
<name>A0ABY1S4Z8_CALBS</name>
<reference evidence="2 3" key="1">
    <citation type="submission" date="2017-05" db="EMBL/GenBank/DDBJ databases">
        <authorList>
            <person name="Varghese N."/>
            <person name="Submissions S."/>
        </authorList>
    </citation>
    <scope>NUCLEOTIDE SEQUENCE [LARGE SCALE GENOMIC DNA]</scope>
    <source>
        <strain evidence="2 3">MACB1020</strain>
    </source>
</reference>
<accession>A0ABY1S4Z8</accession>
<gene>
    <name evidence="2" type="ORF">SAMN05216240_0192</name>
</gene>
<evidence type="ECO:0000256" key="1">
    <source>
        <dbReference type="SAM" id="SignalP"/>
    </source>
</evidence>